<keyword evidence="2" id="KW-1185">Reference proteome</keyword>
<reference evidence="1 2" key="1">
    <citation type="journal article" date="2021" name="Commun. Biol.">
        <title>The genome of Shorea leprosula (Dipterocarpaceae) highlights the ecological relevance of drought in aseasonal tropical rainforests.</title>
        <authorList>
            <person name="Ng K.K.S."/>
            <person name="Kobayashi M.J."/>
            <person name="Fawcett J.A."/>
            <person name="Hatakeyama M."/>
            <person name="Paape T."/>
            <person name="Ng C.H."/>
            <person name="Ang C.C."/>
            <person name="Tnah L.H."/>
            <person name="Lee C.T."/>
            <person name="Nishiyama T."/>
            <person name="Sese J."/>
            <person name="O'Brien M.J."/>
            <person name="Copetti D."/>
            <person name="Mohd Noor M.I."/>
            <person name="Ong R.C."/>
            <person name="Putra M."/>
            <person name="Sireger I.Z."/>
            <person name="Indrioko S."/>
            <person name="Kosugi Y."/>
            <person name="Izuno A."/>
            <person name="Isagi Y."/>
            <person name="Lee S.L."/>
            <person name="Shimizu K.K."/>
        </authorList>
    </citation>
    <scope>NUCLEOTIDE SEQUENCE [LARGE SCALE GENOMIC DNA]</scope>
    <source>
        <strain evidence="1">214</strain>
    </source>
</reference>
<sequence length="233" mass="26541">MARRKTLMKKLHERLTLSHVFQLKTCLQERPCSCLFDRSPNSSVQIYDDSSCFLKRALSNSARDHENLTMSYFFQQMERIQERSTLSLFACSPNTGVQIRELQIREDSSYNNFSKPLSNDAGNEKRQSCLPHSIAKSYDLEQLDGLLVLHRRALQLLLSEYLESHDREHMALADCFVQDYSSLCYPGKGQCLAQNAILATFNPSVHGQLSRNATDPCAKTDILDLKQAVPFAD</sequence>
<proteinExistence type="predicted"/>
<gene>
    <name evidence="1" type="ORF">SLEP1_g42819</name>
</gene>
<dbReference type="EMBL" id="BPVZ01000105">
    <property type="protein sequence ID" value="GKV34446.1"/>
    <property type="molecule type" value="Genomic_DNA"/>
</dbReference>
<protein>
    <submittedName>
        <fullName evidence="1">Uncharacterized protein</fullName>
    </submittedName>
</protein>
<accession>A0AAV5LB24</accession>
<name>A0AAV5LB24_9ROSI</name>
<comment type="caution">
    <text evidence="1">The sequence shown here is derived from an EMBL/GenBank/DDBJ whole genome shotgun (WGS) entry which is preliminary data.</text>
</comment>
<evidence type="ECO:0000313" key="2">
    <source>
        <dbReference type="Proteomes" id="UP001054252"/>
    </source>
</evidence>
<dbReference type="AlphaFoldDB" id="A0AAV5LB24"/>
<dbReference type="Proteomes" id="UP001054252">
    <property type="component" value="Unassembled WGS sequence"/>
</dbReference>
<organism evidence="1 2">
    <name type="scientific">Rubroshorea leprosula</name>
    <dbReference type="NCBI Taxonomy" id="152421"/>
    <lineage>
        <taxon>Eukaryota</taxon>
        <taxon>Viridiplantae</taxon>
        <taxon>Streptophyta</taxon>
        <taxon>Embryophyta</taxon>
        <taxon>Tracheophyta</taxon>
        <taxon>Spermatophyta</taxon>
        <taxon>Magnoliopsida</taxon>
        <taxon>eudicotyledons</taxon>
        <taxon>Gunneridae</taxon>
        <taxon>Pentapetalae</taxon>
        <taxon>rosids</taxon>
        <taxon>malvids</taxon>
        <taxon>Malvales</taxon>
        <taxon>Dipterocarpaceae</taxon>
        <taxon>Rubroshorea</taxon>
    </lineage>
</organism>
<evidence type="ECO:0000313" key="1">
    <source>
        <dbReference type="EMBL" id="GKV34446.1"/>
    </source>
</evidence>